<dbReference type="PANTHER" id="PTHR47059">
    <property type="entry name" value="TETRATRICOPEPTIDE REPEAT PROTEIN 32"/>
    <property type="match status" value="1"/>
</dbReference>
<keyword evidence="2" id="KW-1185">Reference proteome</keyword>
<protein>
    <submittedName>
        <fullName evidence="1">Tetratricopeptide repeat protein 32</fullName>
    </submittedName>
</protein>
<dbReference type="AlphaFoldDB" id="A0AA35SMN6"/>
<comment type="caution">
    <text evidence="1">The sequence shown here is derived from an EMBL/GenBank/DDBJ whole genome shotgun (WGS) entry which is preliminary data.</text>
</comment>
<proteinExistence type="predicted"/>
<evidence type="ECO:0000313" key="1">
    <source>
        <dbReference type="EMBL" id="CAI8032354.1"/>
    </source>
</evidence>
<dbReference type="Gene3D" id="1.25.40.10">
    <property type="entry name" value="Tetratricopeptide repeat domain"/>
    <property type="match status" value="1"/>
</dbReference>
<sequence length="110" mass="12558">MELHEKAKDLLSSGQLEESCRLFTRFIDECGDSVEHRAAVTDAYNSRGHIKYLSVDFPGAIADYSTAMERDPGFAVAWYNRGQVRYRLGHLCLSLLQAGIRQQRETYCRP</sequence>
<name>A0AA35SMN6_GEOBA</name>
<dbReference type="SUPFAM" id="SSF48452">
    <property type="entry name" value="TPR-like"/>
    <property type="match status" value="1"/>
</dbReference>
<dbReference type="InterPro" id="IPR011990">
    <property type="entry name" value="TPR-like_helical_dom_sf"/>
</dbReference>
<evidence type="ECO:0000313" key="2">
    <source>
        <dbReference type="Proteomes" id="UP001174909"/>
    </source>
</evidence>
<dbReference type="Proteomes" id="UP001174909">
    <property type="component" value="Unassembled WGS sequence"/>
</dbReference>
<accession>A0AA35SMN6</accession>
<reference evidence="1" key="1">
    <citation type="submission" date="2023-03" db="EMBL/GenBank/DDBJ databases">
        <authorList>
            <person name="Steffen K."/>
            <person name="Cardenas P."/>
        </authorList>
    </citation>
    <scope>NUCLEOTIDE SEQUENCE</scope>
</reference>
<gene>
    <name evidence="1" type="ORF">GBAR_LOCUS18291</name>
</gene>
<organism evidence="1 2">
    <name type="scientific">Geodia barretti</name>
    <name type="common">Barrett's horny sponge</name>
    <dbReference type="NCBI Taxonomy" id="519541"/>
    <lineage>
        <taxon>Eukaryota</taxon>
        <taxon>Metazoa</taxon>
        <taxon>Porifera</taxon>
        <taxon>Demospongiae</taxon>
        <taxon>Heteroscleromorpha</taxon>
        <taxon>Tetractinellida</taxon>
        <taxon>Astrophorina</taxon>
        <taxon>Geodiidae</taxon>
        <taxon>Geodia</taxon>
    </lineage>
</organism>
<dbReference type="EMBL" id="CASHTH010002598">
    <property type="protein sequence ID" value="CAI8032354.1"/>
    <property type="molecule type" value="Genomic_DNA"/>
</dbReference>
<dbReference type="PANTHER" id="PTHR47059:SF1">
    <property type="entry name" value="TETRATRICOPEPTIDE REPEAT PROTEIN 32"/>
    <property type="match status" value="1"/>
</dbReference>